<evidence type="ECO:0000256" key="6">
    <source>
        <dbReference type="ARBA" id="ARBA00022840"/>
    </source>
</evidence>
<dbReference type="GO" id="GO:0004639">
    <property type="term" value="F:phosphoribosylaminoimidazolesuccinocarboxamide synthase activity"/>
    <property type="evidence" value="ECO:0007669"/>
    <property type="project" value="UniProtKB-UniRule"/>
</dbReference>
<dbReference type="PROSITE" id="PS01058">
    <property type="entry name" value="SAICAR_SYNTHETASE_2"/>
    <property type="match status" value="1"/>
</dbReference>
<dbReference type="NCBIfam" id="NF010568">
    <property type="entry name" value="PRK13961.1"/>
    <property type="match status" value="1"/>
</dbReference>
<evidence type="ECO:0000256" key="8">
    <source>
        <dbReference type="HAMAP-Rule" id="MF_00137"/>
    </source>
</evidence>
<dbReference type="RefSeq" id="WP_084057185.1">
    <property type="nucleotide sequence ID" value="NZ_FWXF01000006.1"/>
</dbReference>
<evidence type="ECO:0000313" key="10">
    <source>
        <dbReference type="EMBL" id="SMC22397.1"/>
    </source>
</evidence>
<dbReference type="Proteomes" id="UP000192783">
    <property type="component" value="Unassembled WGS sequence"/>
</dbReference>
<keyword evidence="6 8" id="KW-0067">ATP-binding</keyword>
<evidence type="ECO:0000256" key="2">
    <source>
        <dbReference type="ARBA" id="ARBA00010190"/>
    </source>
</evidence>
<dbReference type="Gene3D" id="3.30.470.20">
    <property type="entry name" value="ATP-grasp fold, B domain"/>
    <property type="match status" value="1"/>
</dbReference>
<dbReference type="Pfam" id="PF01259">
    <property type="entry name" value="SAICAR_synt"/>
    <property type="match status" value="1"/>
</dbReference>
<dbReference type="NCBIfam" id="TIGR00081">
    <property type="entry name" value="purC"/>
    <property type="match status" value="1"/>
</dbReference>
<gene>
    <name evidence="8" type="primary">purC</name>
    <name evidence="10" type="ORF">SAMN02746041_01421</name>
</gene>
<comment type="catalytic activity">
    <reaction evidence="7 8">
        <text>5-amino-1-(5-phospho-D-ribosyl)imidazole-4-carboxylate + L-aspartate + ATP = (2S)-2-[5-amino-1-(5-phospho-beta-D-ribosyl)imidazole-4-carboxamido]succinate + ADP + phosphate + 2 H(+)</text>
        <dbReference type="Rhea" id="RHEA:22628"/>
        <dbReference type="ChEBI" id="CHEBI:15378"/>
        <dbReference type="ChEBI" id="CHEBI:29991"/>
        <dbReference type="ChEBI" id="CHEBI:30616"/>
        <dbReference type="ChEBI" id="CHEBI:43474"/>
        <dbReference type="ChEBI" id="CHEBI:58443"/>
        <dbReference type="ChEBI" id="CHEBI:77657"/>
        <dbReference type="ChEBI" id="CHEBI:456216"/>
        <dbReference type="EC" id="6.3.2.6"/>
    </reaction>
</comment>
<dbReference type="InterPro" id="IPR001636">
    <property type="entry name" value="SAICAR_synth"/>
</dbReference>
<name>A0A1W1XEV6_9BACT</name>
<dbReference type="InterPro" id="IPR018236">
    <property type="entry name" value="SAICAR_synthetase_CS"/>
</dbReference>
<dbReference type="SUPFAM" id="SSF56104">
    <property type="entry name" value="SAICAR synthase-like"/>
    <property type="match status" value="1"/>
</dbReference>
<comment type="similarity">
    <text evidence="2 8">Belongs to the SAICAR synthetase family.</text>
</comment>
<protein>
    <recommendedName>
        <fullName evidence="8">Phosphoribosylaminoimidazole-succinocarboxamide synthase</fullName>
        <ecNumber evidence="8">6.3.2.6</ecNumber>
    </recommendedName>
    <alternativeName>
        <fullName evidence="8">SAICAR synthetase</fullName>
    </alternativeName>
</protein>
<dbReference type="EMBL" id="FWXF01000006">
    <property type="protein sequence ID" value="SMC22397.1"/>
    <property type="molecule type" value="Genomic_DNA"/>
</dbReference>
<feature type="domain" description="SAICAR synthetase/ADE2 N-terminal" evidence="9">
    <location>
        <begin position="18"/>
        <end position="267"/>
    </location>
</feature>
<dbReference type="GO" id="GO:0006189">
    <property type="term" value="P:'de novo' IMP biosynthetic process"/>
    <property type="evidence" value="ECO:0007669"/>
    <property type="project" value="UniProtKB-UniRule"/>
</dbReference>
<evidence type="ECO:0000256" key="4">
    <source>
        <dbReference type="ARBA" id="ARBA00022741"/>
    </source>
</evidence>
<accession>A0A1W1XEV6</accession>
<organism evidence="10 11">
    <name type="scientific">Desulfacinum hydrothermale DSM 13146</name>
    <dbReference type="NCBI Taxonomy" id="1121390"/>
    <lineage>
        <taxon>Bacteria</taxon>
        <taxon>Pseudomonadati</taxon>
        <taxon>Thermodesulfobacteriota</taxon>
        <taxon>Syntrophobacteria</taxon>
        <taxon>Syntrophobacterales</taxon>
        <taxon>Syntrophobacteraceae</taxon>
        <taxon>Desulfacinum</taxon>
    </lineage>
</organism>
<dbReference type="PANTHER" id="PTHR43700">
    <property type="entry name" value="PHOSPHORIBOSYLAMINOIMIDAZOLE-SUCCINOCARBOXAMIDE SYNTHASE"/>
    <property type="match status" value="1"/>
</dbReference>
<evidence type="ECO:0000256" key="7">
    <source>
        <dbReference type="ARBA" id="ARBA00048475"/>
    </source>
</evidence>
<keyword evidence="4 8" id="KW-0547">Nucleotide-binding</keyword>
<keyword evidence="5 8" id="KW-0658">Purine biosynthesis</keyword>
<dbReference type="PANTHER" id="PTHR43700:SF1">
    <property type="entry name" value="PHOSPHORIBOSYLAMINOIMIDAZOLE-SUCCINOCARBOXAMIDE SYNTHASE"/>
    <property type="match status" value="1"/>
</dbReference>
<proteinExistence type="inferred from homology"/>
<evidence type="ECO:0000256" key="5">
    <source>
        <dbReference type="ARBA" id="ARBA00022755"/>
    </source>
</evidence>
<dbReference type="AlphaFoldDB" id="A0A1W1XEV6"/>
<dbReference type="GO" id="GO:0005737">
    <property type="term" value="C:cytoplasm"/>
    <property type="evidence" value="ECO:0007669"/>
    <property type="project" value="TreeGrafter"/>
</dbReference>
<evidence type="ECO:0000256" key="1">
    <source>
        <dbReference type="ARBA" id="ARBA00004672"/>
    </source>
</evidence>
<dbReference type="GO" id="GO:0005524">
    <property type="term" value="F:ATP binding"/>
    <property type="evidence" value="ECO:0007669"/>
    <property type="project" value="UniProtKB-KW"/>
</dbReference>
<dbReference type="CDD" id="cd01414">
    <property type="entry name" value="SAICAR_synt_Sc"/>
    <property type="match status" value="1"/>
</dbReference>
<dbReference type="Gene3D" id="3.30.200.20">
    <property type="entry name" value="Phosphorylase Kinase, domain 1"/>
    <property type="match status" value="1"/>
</dbReference>
<keyword evidence="11" id="KW-1185">Reference proteome</keyword>
<dbReference type="EC" id="6.3.2.6" evidence="8"/>
<dbReference type="OrthoDB" id="9801549at2"/>
<dbReference type="UniPathway" id="UPA00074">
    <property type="reaction ID" value="UER00131"/>
</dbReference>
<sequence length="299" mass="33427">MNGNAVFQTQLAGLTLRSRGKVRDIYDLGDSLLIVATDRISAFDVVMPTPIPDKGKILTQVSAFWFDFFKEMVPSHLLATDADRFPEVCRPYREELSGRTMWVRKAHPLPVECIVRGYLVGSGWKDYQKTGAVCGIGLPQGLQLAQQLPEPIFTPSTKAEKGAHDENISFDEMVRLVGKDLAEQVRDLSLSIYQKGAAHARERGIILADTKLEFGLLDGKLILIDEVLTPDSSRFWPADRYQVGSNPESFDKQYLRDYLVASGWKDGQPAPELPQEVVENTRSRYLEALERLTGKGLEG</sequence>
<dbReference type="InterPro" id="IPR028923">
    <property type="entry name" value="SAICAR_synt/ADE2_N"/>
</dbReference>
<keyword evidence="3 8" id="KW-0436">Ligase</keyword>
<evidence type="ECO:0000256" key="3">
    <source>
        <dbReference type="ARBA" id="ARBA00022598"/>
    </source>
</evidence>
<evidence type="ECO:0000259" key="9">
    <source>
        <dbReference type="Pfam" id="PF01259"/>
    </source>
</evidence>
<dbReference type="FunFam" id="3.30.470.20:FF:000015">
    <property type="entry name" value="Phosphoribosylaminoimidazole-succinocarboxamide synthase"/>
    <property type="match status" value="1"/>
</dbReference>
<dbReference type="STRING" id="1121390.SAMN02746041_01421"/>
<dbReference type="HAMAP" id="MF_00137">
    <property type="entry name" value="SAICAR_synth"/>
    <property type="match status" value="1"/>
</dbReference>
<comment type="pathway">
    <text evidence="1 8">Purine metabolism; IMP biosynthesis via de novo pathway; 5-amino-1-(5-phospho-D-ribosyl)imidazole-4-carboxamide from 5-amino-1-(5-phospho-D-ribosyl)imidazole-4-carboxylate: step 1/2.</text>
</comment>
<reference evidence="10 11" key="1">
    <citation type="submission" date="2017-04" db="EMBL/GenBank/DDBJ databases">
        <authorList>
            <person name="Afonso C.L."/>
            <person name="Miller P.J."/>
            <person name="Scott M.A."/>
            <person name="Spackman E."/>
            <person name="Goraichik I."/>
            <person name="Dimitrov K.M."/>
            <person name="Suarez D.L."/>
            <person name="Swayne D.E."/>
        </authorList>
    </citation>
    <scope>NUCLEOTIDE SEQUENCE [LARGE SCALE GENOMIC DNA]</scope>
    <source>
        <strain evidence="10 11">DSM 13146</strain>
    </source>
</reference>
<evidence type="ECO:0000313" key="11">
    <source>
        <dbReference type="Proteomes" id="UP000192783"/>
    </source>
</evidence>